<keyword evidence="5" id="KW-1185">Reference proteome</keyword>
<comment type="caution">
    <text evidence="4">The sequence shown here is derived from an EMBL/GenBank/DDBJ whole genome shotgun (WGS) entry which is preliminary data.</text>
</comment>
<feature type="domain" description="Aminoglycoside phosphotransferase" evidence="3">
    <location>
        <begin position="72"/>
        <end position="327"/>
    </location>
</feature>
<dbReference type="InterPro" id="IPR011009">
    <property type="entry name" value="Kinase-like_dom_sf"/>
</dbReference>
<dbReference type="RefSeq" id="WP_060110558.1">
    <property type="nucleotide sequence ID" value="NZ_LPEQ01000143.1"/>
</dbReference>
<evidence type="ECO:0000259" key="3">
    <source>
        <dbReference type="Pfam" id="PF01636"/>
    </source>
</evidence>
<dbReference type="AlphaFoldDB" id="A0A105UWX4"/>
<dbReference type="PANTHER" id="PTHR21064:SF6">
    <property type="entry name" value="AMINOGLYCOSIDE PHOSPHOTRANSFERASE DOMAIN-CONTAINING PROTEIN"/>
    <property type="match status" value="1"/>
</dbReference>
<protein>
    <submittedName>
        <fullName evidence="4">Aminoglycoside phosphotransferase</fullName>
    </submittedName>
</protein>
<organism evidence="4 5">
    <name type="scientific">Burkholderia territorii</name>
    <dbReference type="NCBI Taxonomy" id="1503055"/>
    <lineage>
        <taxon>Bacteria</taxon>
        <taxon>Pseudomonadati</taxon>
        <taxon>Pseudomonadota</taxon>
        <taxon>Betaproteobacteria</taxon>
        <taxon>Burkholderiales</taxon>
        <taxon>Burkholderiaceae</taxon>
        <taxon>Burkholderia</taxon>
        <taxon>Burkholderia cepacia complex</taxon>
    </lineage>
</organism>
<evidence type="ECO:0000313" key="4">
    <source>
        <dbReference type="EMBL" id="KVV36894.1"/>
    </source>
</evidence>
<dbReference type="Gene3D" id="3.90.1200.10">
    <property type="match status" value="1"/>
</dbReference>
<dbReference type="SUPFAM" id="SSF56112">
    <property type="entry name" value="Protein kinase-like (PK-like)"/>
    <property type="match status" value="1"/>
</dbReference>
<accession>A0A105UWX4</accession>
<name>A0A105UWX4_9BURK</name>
<dbReference type="Proteomes" id="UP000062317">
    <property type="component" value="Unassembled WGS sequence"/>
</dbReference>
<reference evidence="4 5" key="1">
    <citation type="submission" date="2015-11" db="EMBL/GenBank/DDBJ databases">
        <title>Expanding the genomic diversity of Burkholderia species for the development of highly accurate diagnostics.</title>
        <authorList>
            <person name="Sahl J."/>
            <person name="Keim P."/>
            <person name="Wagner D."/>
        </authorList>
    </citation>
    <scope>NUCLEOTIDE SEQUENCE [LARGE SCALE GENOMIC DNA]</scope>
    <source>
        <strain evidence="4 5">MSMB1301WGS</strain>
    </source>
</reference>
<dbReference type="PANTHER" id="PTHR21064">
    <property type="entry name" value="AMINOGLYCOSIDE PHOSPHOTRANSFERASE DOMAIN-CONTAINING PROTEIN-RELATED"/>
    <property type="match status" value="1"/>
</dbReference>
<keyword evidence="4" id="KW-0808">Transferase</keyword>
<comment type="similarity">
    <text evidence="1">Belongs to the pseudomonas-type ThrB family.</text>
</comment>
<dbReference type="EMBL" id="LPEQ01000143">
    <property type="protein sequence ID" value="KVV36894.1"/>
    <property type="molecule type" value="Genomic_DNA"/>
</dbReference>
<evidence type="ECO:0000313" key="5">
    <source>
        <dbReference type="Proteomes" id="UP000062317"/>
    </source>
</evidence>
<feature type="region of interest" description="Disordered" evidence="2">
    <location>
        <begin position="1"/>
        <end position="33"/>
    </location>
</feature>
<dbReference type="InterPro" id="IPR050249">
    <property type="entry name" value="Pseudomonas-type_ThrB"/>
</dbReference>
<dbReference type="InterPro" id="IPR002575">
    <property type="entry name" value="Aminoglycoside_PTrfase"/>
</dbReference>
<evidence type="ECO:0000256" key="2">
    <source>
        <dbReference type="SAM" id="MobiDB-lite"/>
    </source>
</evidence>
<dbReference type="Pfam" id="PF01636">
    <property type="entry name" value="APH"/>
    <property type="match status" value="1"/>
</dbReference>
<proteinExistence type="inferred from homology"/>
<evidence type="ECO:0000256" key="1">
    <source>
        <dbReference type="ARBA" id="ARBA00038240"/>
    </source>
</evidence>
<dbReference type="GO" id="GO:0009088">
    <property type="term" value="P:threonine biosynthetic process"/>
    <property type="evidence" value="ECO:0007669"/>
    <property type="project" value="TreeGrafter"/>
</dbReference>
<gene>
    <name evidence="4" type="ORF">WT27_20295</name>
</gene>
<sequence>MTFPLEPNAPASRDAADARDVAPPQFGVDGEQAERDWPLMTHAEVAGVLARIDGVGAPARLTWHSPRPFSAAVLVRTTAERALFVKRHHVSLRDVAGLEEEHRFIAHLRERGVAVADVLAGRDGATAFASGDWTYEVHVVAPGVDAYRGVMSWQPFTHPSHAYAAGRALAELHRASAGYDAPARPVRTLLSSFRVLSSTDLVGALERWVDAQPLLTRALGTRDWRGDVAAAIGPHHARLVPLLPGLPPLWTHGDWHASNLLWTDAGPGAQVRTVLDFGLSDRTCAVMDVALAIERNTIDWMAPVDARRIEYAHIDALLDGYESLEPLSDDAYAALVAMLPIAHTEFALSEVAYFGCVIDAPAIVDIAYDGYLLGHARWFGERDGRQLLDWLVQRRRAKRGSV</sequence>
<dbReference type="GO" id="GO:0004413">
    <property type="term" value="F:homoserine kinase activity"/>
    <property type="evidence" value="ECO:0007669"/>
    <property type="project" value="TreeGrafter"/>
</dbReference>